<feature type="domain" description="DUF1468" evidence="2">
    <location>
        <begin position="17"/>
        <end position="153"/>
    </location>
</feature>
<evidence type="ECO:0000313" key="4">
    <source>
        <dbReference type="Proteomes" id="UP000256542"/>
    </source>
</evidence>
<dbReference type="RefSeq" id="WP_115896933.1">
    <property type="nucleotide sequence ID" value="NZ_QUNG01000003.1"/>
</dbReference>
<keyword evidence="1" id="KW-1133">Transmembrane helix</keyword>
<gene>
    <name evidence="3" type="ORF">DFP81_103262</name>
</gene>
<evidence type="ECO:0000256" key="1">
    <source>
        <dbReference type="SAM" id="Phobius"/>
    </source>
</evidence>
<name>A0A3E0DQH1_9GAMM</name>
<dbReference type="InterPro" id="IPR009936">
    <property type="entry name" value="DUF1468"/>
</dbReference>
<feature type="transmembrane region" description="Helical" evidence="1">
    <location>
        <begin position="46"/>
        <end position="66"/>
    </location>
</feature>
<feature type="transmembrane region" description="Helical" evidence="1">
    <location>
        <begin position="78"/>
        <end position="98"/>
    </location>
</feature>
<keyword evidence="1" id="KW-0472">Membrane</keyword>
<organism evidence="3 4">
    <name type="scientific">Marinomonas pollencensis</name>
    <dbReference type="NCBI Taxonomy" id="491954"/>
    <lineage>
        <taxon>Bacteria</taxon>
        <taxon>Pseudomonadati</taxon>
        <taxon>Pseudomonadota</taxon>
        <taxon>Gammaproteobacteria</taxon>
        <taxon>Oceanospirillales</taxon>
        <taxon>Oceanospirillaceae</taxon>
        <taxon>Marinomonas</taxon>
    </lineage>
</organism>
<evidence type="ECO:0000259" key="2">
    <source>
        <dbReference type="Pfam" id="PF07331"/>
    </source>
</evidence>
<evidence type="ECO:0000313" key="3">
    <source>
        <dbReference type="EMBL" id="REG85063.1"/>
    </source>
</evidence>
<comment type="caution">
    <text evidence="3">The sequence shown here is derived from an EMBL/GenBank/DDBJ whole genome shotgun (WGS) entry which is preliminary data.</text>
</comment>
<feature type="transmembrane region" description="Helical" evidence="1">
    <location>
        <begin position="17"/>
        <end position="34"/>
    </location>
</feature>
<accession>A0A3E0DQH1</accession>
<dbReference type="OrthoDB" id="8907787at2"/>
<keyword evidence="1" id="KW-0812">Transmembrane</keyword>
<reference evidence="3 4" key="1">
    <citation type="submission" date="2018-08" db="EMBL/GenBank/DDBJ databases">
        <title>Genomic Encyclopedia of Type Strains, Phase III (KMG-III): the genomes of soil and plant-associated and newly described type strains.</title>
        <authorList>
            <person name="Whitman W."/>
        </authorList>
    </citation>
    <scope>NUCLEOTIDE SEQUENCE [LARGE SCALE GENOMIC DNA]</scope>
    <source>
        <strain evidence="3 4">CECT 7375</strain>
    </source>
</reference>
<feature type="transmembrane region" description="Helical" evidence="1">
    <location>
        <begin position="127"/>
        <end position="148"/>
    </location>
</feature>
<feature type="transmembrane region" description="Helical" evidence="1">
    <location>
        <begin position="104"/>
        <end position="122"/>
    </location>
</feature>
<dbReference type="EMBL" id="QUNG01000003">
    <property type="protein sequence ID" value="REG85063.1"/>
    <property type="molecule type" value="Genomic_DNA"/>
</dbReference>
<dbReference type="Pfam" id="PF07331">
    <property type="entry name" value="TctB"/>
    <property type="match status" value="1"/>
</dbReference>
<proteinExistence type="predicted"/>
<sequence>MSSQLSSQKVRKPGERIFCLLLIVVSIFLFWQAYQIAGFSSLSSSGAFPLAASATMVLASCVVFVNTLKLPAAEGIQFFRHCLPPVVSIIMAIILLYAVVIDSLGFILSSFVFLFVCIQLLYRRSPLFTLAISIVSLIVVYIIFRLVFQVVLPEGIVPEREIIAQITSWWSN</sequence>
<dbReference type="Proteomes" id="UP000256542">
    <property type="component" value="Unassembled WGS sequence"/>
</dbReference>
<dbReference type="AlphaFoldDB" id="A0A3E0DQH1"/>
<protein>
    <submittedName>
        <fullName evidence="3">Tripartite tricarboxylate transporter TctB family protein</fullName>
    </submittedName>
</protein>
<keyword evidence="4" id="KW-1185">Reference proteome</keyword>